<organism evidence="3">
    <name type="scientific">Araucaria cunninghamii</name>
    <name type="common">Hoop pine</name>
    <name type="synonym">Moreton Bay pine</name>
    <dbReference type="NCBI Taxonomy" id="56994"/>
    <lineage>
        <taxon>Eukaryota</taxon>
        <taxon>Viridiplantae</taxon>
        <taxon>Streptophyta</taxon>
        <taxon>Embryophyta</taxon>
        <taxon>Tracheophyta</taxon>
        <taxon>Spermatophyta</taxon>
        <taxon>Pinopsida</taxon>
        <taxon>Pinidae</taxon>
        <taxon>Conifers II</taxon>
        <taxon>Araucariales</taxon>
        <taxon>Araucariaceae</taxon>
        <taxon>Araucaria</taxon>
    </lineage>
</organism>
<evidence type="ECO:0008006" key="4">
    <source>
        <dbReference type="Google" id="ProtNLM"/>
    </source>
</evidence>
<accession>A0A0D6QV94</accession>
<sequence>MDDDNSSNNNKNGDSETGQEDFATTLEFVTVNKNEVEVDAAEAIAFQEPQQEEEKEEKKDQQPTVPSHVTVAEEAQIPDAEIHCTEQNPNPERDMAKDFPAIAADRAIASSETPDNAENVAVPVESAVSCEACEDTDASFHEAHGHFQVSPNELPDELRNKLVILQCESTAPGGVCDVYLVGTAHVSQESCREVESAIRFLKPQVVFLELCSSRVGMLAPQVLEVPSFSEMIDMWRNKKMNGFGVLYSWFLAKVADKLEVFPGTEFRIAYEEAMSYGAKVILGDRPVQITLRRTWATMSLWYKAKFLFSTVFQAMLLPSAEELNKMMTELGDVDMLTLVIQEMSKKFPSLIETLVHERDLYMSSTLLKVASEHNSVVGVVGKGHLAGIKKNWKQPVSVSSLLEVPVVKSSSGKLWTAVALAFGGVAIFSGLYLMGKK</sequence>
<feature type="region of interest" description="Disordered" evidence="1">
    <location>
        <begin position="1"/>
        <end position="23"/>
    </location>
</feature>
<dbReference type="InterPro" id="IPR046345">
    <property type="entry name" value="TraB_PrgY-like"/>
</dbReference>
<dbReference type="EMBL" id="GCKF01043741">
    <property type="protein sequence ID" value="JAG94392.1"/>
    <property type="molecule type" value="Transcribed_RNA"/>
</dbReference>
<name>A0A0D6QV94_ARACU</name>
<dbReference type="InterPro" id="IPR002816">
    <property type="entry name" value="TraB/PrgY/GumN_fam"/>
</dbReference>
<keyword evidence="2" id="KW-1133">Transmembrane helix</keyword>
<keyword evidence="2" id="KW-0472">Membrane</keyword>
<keyword evidence="2" id="KW-0812">Transmembrane</keyword>
<feature type="region of interest" description="Disordered" evidence="1">
    <location>
        <begin position="43"/>
        <end position="67"/>
    </location>
</feature>
<dbReference type="AlphaFoldDB" id="A0A0D6QV94"/>
<feature type="compositionally biased region" description="Low complexity" evidence="1">
    <location>
        <begin position="1"/>
        <end position="12"/>
    </location>
</feature>
<dbReference type="CDD" id="cd14726">
    <property type="entry name" value="TraB_PrgY-like"/>
    <property type="match status" value="1"/>
</dbReference>
<dbReference type="PANTHER" id="PTHR21530:SF7">
    <property type="entry name" value="TRAB DOMAIN-CONTAINING PROTEIN"/>
    <property type="match status" value="1"/>
</dbReference>
<dbReference type="GO" id="GO:0005741">
    <property type="term" value="C:mitochondrial outer membrane"/>
    <property type="evidence" value="ECO:0007669"/>
    <property type="project" value="TreeGrafter"/>
</dbReference>
<reference evidence="3" key="1">
    <citation type="submission" date="2015-03" db="EMBL/GenBank/DDBJ databases">
        <title>A transcriptome of Araucaria cunninghamii, an australian fine timber species.</title>
        <authorList>
            <person name="Jing Yi C.J.Y."/>
            <person name="Yin San L.Y.S."/>
            <person name="Abdul Karim S.S."/>
            <person name="Wan Azmi N.N."/>
            <person name="Hercus R.R."/>
            <person name="Croft L.L."/>
        </authorList>
    </citation>
    <scope>NUCLEOTIDE SEQUENCE</scope>
    <source>
        <strain evidence="3">MI0301</strain>
        <tissue evidence="3">Leaf</tissue>
    </source>
</reference>
<evidence type="ECO:0000256" key="1">
    <source>
        <dbReference type="SAM" id="MobiDB-lite"/>
    </source>
</evidence>
<evidence type="ECO:0000256" key="2">
    <source>
        <dbReference type="SAM" id="Phobius"/>
    </source>
</evidence>
<dbReference type="Pfam" id="PF01963">
    <property type="entry name" value="TraB_PrgY_gumN"/>
    <property type="match status" value="1"/>
</dbReference>
<dbReference type="EMBL" id="GCKF01043742">
    <property type="protein sequence ID" value="JAG94391.1"/>
    <property type="molecule type" value="Transcribed_RNA"/>
</dbReference>
<feature type="transmembrane region" description="Helical" evidence="2">
    <location>
        <begin position="414"/>
        <end position="434"/>
    </location>
</feature>
<evidence type="ECO:0000313" key="3">
    <source>
        <dbReference type="EMBL" id="JAG94391.1"/>
    </source>
</evidence>
<proteinExistence type="predicted"/>
<protein>
    <recommendedName>
        <fullName evidence="4">TraB family protein</fullName>
    </recommendedName>
</protein>
<dbReference type="PANTHER" id="PTHR21530">
    <property type="entry name" value="PHEROMONE SHUTDOWN PROTEIN"/>
    <property type="match status" value="1"/>
</dbReference>